<keyword evidence="1" id="KW-1133">Transmembrane helix</keyword>
<name>Q5FRC3_GLUOX</name>
<keyword evidence="3" id="KW-1185">Reference proteome</keyword>
<evidence type="ECO:0000313" key="2">
    <source>
        <dbReference type="EMBL" id="AAW61073.1"/>
    </source>
</evidence>
<sequence length="90" mass="10837">MSNRIRLTLVHIPNPLISLTKSTYPHYPFRFGNNKKMKKAPKRRFFLSFSLNFPVWRSFIICWAARSPRYGAYRLTERSWGSPLLLRDRY</sequence>
<dbReference type="KEGG" id="gox:GOX1315"/>
<dbReference type="EMBL" id="CP000009">
    <property type="protein sequence ID" value="AAW61073.1"/>
    <property type="molecule type" value="Genomic_DNA"/>
</dbReference>
<proteinExistence type="predicted"/>
<gene>
    <name evidence="2" type="ordered locus">GOX1315</name>
</gene>
<feature type="transmembrane region" description="Helical" evidence="1">
    <location>
        <begin position="45"/>
        <end position="66"/>
    </location>
</feature>
<protein>
    <submittedName>
        <fullName evidence="2">Uncharacterized protein</fullName>
    </submittedName>
</protein>
<dbReference type="Proteomes" id="UP000006375">
    <property type="component" value="Chromosome"/>
</dbReference>
<evidence type="ECO:0000313" key="3">
    <source>
        <dbReference type="Proteomes" id="UP000006375"/>
    </source>
</evidence>
<keyword evidence="1" id="KW-0812">Transmembrane</keyword>
<reference evidence="2 3" key="1">
    <citation type="journal article" date="2005" name="Nat. Biotechnol.">
        <title>Complete genome sequence of the acetic acid bacterium Gluconobacter oxydans.</title>
        <authorList>
            <person name="Prust C."/>
            <person name="Hoffmeister M."/>
            <person name="Liesegang H."/>
            <person name="Wiezer A."/>
            <person name="Fricke W.F."/>
            <person name="Ehrenreich A."/>
            <person name="Gottschalk G."/>
            <person name="Deppenmeier U."/>
        </authorList>
    </citation>
    <scope>NUCLEOTIDE SEQUENCE [LARGE SCALE GENOMIC DNA]</scope>
    <source>
        <strain evidence="2 3">621H</strain>
    </source>
</reference>
<keyword evidence="1" id="KW-0472">Membrane</keyword>
<organism evidence="2 3">
    <name type="scientific">Gluconobacter oxydans (strain 621H)</name>
    <name type="common">Gluconobacter suboxydans</name>
    <dbReference type="NCBI Taxonomy" id="290633"/>
    <lineage>
        <taxon>Bacteria</taxon>
        <taxon>Pseudomonadati</taxon>
        <taxon>Pseudomonadota</taxon>
        <taxon>Alphaproteobacteria</taxon>
        <taxon>Acetobacterales</taxon>
        <taxon>Acetobacteraceae</taxon>
        <taxon>Gluconobacter</taxon>
    </lineage>
</organism>
<accession>Q5FRC3</accession>
<dbReference type="AlphaFoldDB" id="Q5FRC3"/>
<evidence type="ECO:0000256" key="1">
    <source>
        <dbReference type="SAM" id="Phobius"/>
    </source>
</evidence>
<dbReference type="HOGENOM" id="CLU_2436653_0_0_5"/>